<feature type="region of interest" description="Disordered" evidence="1">
    <location>
        <begin position="33"/>
        <end position="68"/>
    </location>
</feature>
<reference evidence="2 3" key="1">
    <citation type="journal article" date="2023" name="G3 (Bethesda)">
        <title>A chromosome-level genome assembly of Zasmidium syzygii isolated from banana leaves.</title>
        <authorList>
            <person name="van Westerhoven A.C."/>
            <person name="Mehrabi R."/>
            <person name="Talebi R."/>
            <person name="Steentjes M.B.F."/>
            <person name="Corcolon B."/>
            <person name="Chong P.A."/>
            <person name="Kema G.H.J."/>
            <person name="Seidl M.F."/>
        </authorList>
    </citation>
    <scope>NUCLEOTIDE SEQUENCE [LARGE SCALE GENOMIC DNA]</scope>
    <source>
        <strain evidence="2 3">P124</strain>
    </source>
</reference>
<sequence length="353" mass="39170">MAKRRADSACENPIVKRPSVSQLVATIAQNDTTKVTKRATPRAPLKEFGPWENASTANLRSRPKRTRESIAPQSVVPLKPGLELSGRPLETMKGEDIAAVKEVILLPTSLAVIKPNWPFCFDVNCTPQLGPPLPQHIAEDLYAKYVCSSPLLRPGKLPYMHIGTTTLGFKLHFYLILPNAGGPPHAVNTGHLTDETLQTLFDTCINPALTATDPQRHHFTSWLQALHESALAPLKSRTRTLASVPEPQYSRVHCIHLDALWRSIAECDDDAAKDLLDGYVLVAYGNVEGHCWHEGWRPTWGSWRKDWEGAVEERFLRGESRVVVGMELGVGRAEEEGVGRRITTKSMFHGAGW</sequence>
<organism evidence="2 3">
    <name type="scientific">Zasmidium cellare</name>
    <name type="common">Wine cellar mold</name>
    <name type="synonym">Racodium cellare</name>
    <dbReference type="NCBI Taxonomy" id="395010"/>
    <lineage>
        <taxon>Eukaryota</taxon>
        <taxon>Fungi</taxon>
        <taxon>Dikarya</taxon>
        <taxon>Ascomycota</taxon>
        <taxon>Pezizomycotina</taxon>
        <taxon>Dothideomycetes</taxon>
        <taxon>Dothideomycetidae</taxon>
        <taxon>Mycosphaerellales</taxon>
        <taxon>Mycosphaerellaceae</taxon>
        <taxon>Zasmidium</taxon>
    </lineage>
</organism>
<evidence type="ECO:0000313" key="3">
    <source>
        <dbReference type="Proteomes" id="UP001305779"/>
    </source>
</evidence>
<evidence type="ECO:0000313" key="2">
    <source>
        <dbReference type="EMBL" id="KAK4505873.1"/>
    </source>
</evidence>
<accession>A0ABR0EXS1</accession>
<dbReference type="Proteomes" id="UP001305779">
    <property type="component" value="Unassembled WGS sequence"/>
</dbReference>
<name>A0ABR0EXS1_ZASCE</name>
<protein>
    <submittedName>
        <fullName evidence="2">Uncharacterized protein</fullName>
    </submittedName>
</protein>
<gene>
    <name evidence="2" type="ORF">PRZ48_003838</name>
</gene>
<comment type="caution">
    <text evidence="2">The sequence shown here is derived from an EMBL/GenBank/DDBJ whole genome shotgun (WGS) entry which is preliminary data.</text>
</comment>
<dbReference type="EMBL" id="JAXOVC010000002">
    <property type="protein sequence ID" value="KAK4505873.1"/>
    <property type="molecule type" value="Genomic_DNA"/>
</dbReference>
<proteinExistence type="predicted"/>
<evidence type="ECO:0000256" key="1">
    <source>
        <dbReference type="SAM" id="MobiDB-lite"/>
    </source>
</evidence>
<keyword evidence="3" id="KW-1185">Reference proteome</keyword>